<sequence>MKQPGPHQRMRATFKADRGWRVACPRCAWHATSTHLAWLMDQASTHTCAPLLLSPTPPDVELAPAGDGLSVLWPEVDGDVQFTCIHTSTATCRQDAP</sequence>
<protein>
    <submittedName>
        <fullName evidence="1">Uncharacterized protein</fullName>
    </submittedName>
</protein>
<evidence type="ECO:0000313" key="1">
    <source>
        <dbReference type="EMBL" id="AOT24411.1"/>
    </source>
</evidence>
<accession>A0A1D8ETN0</accession>
<dbReference type="Proteomes" id="UP000221125">
    <property type="component" value="Segment"/>
</dbReference>
<keyword evidence="2" id="KW-1185">Reference proteome</keyword>
<dbReference type="RefSeq" id="YP_009596863.1">
    <property type="nucleotide sequence ID" value="NC_041891.1"/>
</dbReference>
<evidence type="ECO:0000313" key="2">
    <source>
        <dbReference type="Proteomes" id="UP000221125"/>
    </source>
</evidence>
<dbReference type="GeneID" id="40072463"/>
<dbReference type="KEGG" id="vg:40072463"/>
<reference evidence="1 2" key="1">
    <citation type="submission" date="2016-07" db="EMBL/GenBank/DDBJ databases">
        <authorList>
            <person name="Modlin R.L."/>
            <person name="Cheng L.S."/>
            <person name="Marinelli L.J."/>
            <person name="Grosset N."/>
            <person name="Gautier M."/>
            <person name="Fitz-Gibbon S."/>
            <person name="Pellegrini M."/>
            <person name="Bowman C.A."/>
            <person name="Russell D.A."/>
            <person name="Jacobs-Sera D."/>
            <person name="Hatfull G.F."/>
        </authorList>
    </citation>
    <scope>NUCLEOTIDE SEQUENCE [LARGE SCALE GENOMIC DNA]</scope>
</reference>
<organism evidence="1 2">
    <name type="scientific">Propionibacterium phage B22</name>
    <dbReference type="NCBI Taxonomy" id="1897532"/>
    <lineage>
        <taxon>Viruses</taxon>
        <taxon>Duplodnaviria</taxon>
        <taxon>Heunggongvirae</taxon>
        <taxon>Uroviricota</taxon>
        <taxon>Caudoviricetes</taxon>
        <taxon>Doucettevirus</taxon>
        <taxon>Doucettevirus B22</taxon>
    </lineage>
</organism>
<gene>
    <name evidence="1" type="primary">60</name>
    <name evidence="1" type="ORF">B22_60</name>
</gene>
<dbReference type="OrthoDB" id="16331at10239"/>
<name>A0A1D8ETN0_9CAUD</name>
<proteinExistence type="predicted"/>
<dbReference type="EMBL" id="KX620750">
    <property type="protein sequence ID" value="AOT24411.1"/>
    <property type="molecule type" value="Genomic_DNA"/>
</dbReference>